<sequence length="140" mass="15455">MKKILTLVTLLLFACSPDGNTSNNPYLQNINFSKDINTNLPSYNSLKFVSNPVIITDPGVGIKGIVVMKVGEGAYNAFELSCPNHYPSSCSQMTINGINVVCSCEDYEYSLYTGGSINGAQYPLRFYRTEIMGDIIRVYN</sequence>
<keyword evidence="3" id="KW-0408">Iron</keyword>
<keyword evidence="5" id="KW-0732">Signal</keyword>
<name>A0ABT0TLC0_9FLAO</name>
<evidence type="ECO:0000313" key="7">
    <source>
        <dbReference type="EMBL" id="MCL9808195.1"/>
    </source>
</evidence>
<gene>
    <name evidence="7" type="ORF">NAT50_02385</name>
</gene>
<feature type="signal peptide" evidence="5">
    <location>
        <begin position="1"/>
        <end position="21"/>
    </location>
</feature>
<dbReference type="RefSeq" id="WP_250591099.1">
    <property type="nucleotide sequence ID" value="NZ_JAMLJM010000001.1"/>
</dbReference>
<evidence type="ECO:0000256" key="3">
    <source>
        <dbReference type="ARBA" id="ARBA00023004"/>
    </source>
</evidence>
<keyword evidence="2" id="KW-0479">Metal-binding</keyword>
<accession>A0ABT0TLC0</accession>
<dbReference type="Proteomes" id="UP001317191">
    <property type="component" value="Unassembled WGS sequence"/>
</dbReference>
<evidence type="ECO:0000313" key="8">
    <source>
        <dbReference type="Proteomes" id="UP001317191"/>
    </source>
</evidence>
<dbReference type="InterPro" id="IPR017941">
    <property type="entry name" value="Rieske_2Fe-2S"/>
</dbReference>
<evidence type="ECO:0000256" key="4">
    <source>
        <dbReference type="ARBA" id="ARBA00023014"/>
    </source>
</evidence>
<keyword evidence="1" id="KW-0001">2Fe-2S</keyword>
<keyword evidence="4" id="KW-0411">Iron-sulfur</keyword>
<evidence type="ECO:0000259" key="6">
    <source>
        <dbReference type="PROSITE" id="PS51296"/>
    </source>
</evidence>
<feature type="chain" id="PRO_5047253998" description="Rieske domain-containing protein" evidence="5">
    <location>
        <begin position="22"/>
        <end position="140"/>
    </location>
</feature>
<feature type="domain" description="Rieske" evidence="6">
    <location>
        <begin position="50"/>
        <end position="138"/>
    </location>
</feature>
<evidence type="ECO:0000256" key="2">
    <source>
        <dbReference type="ARBA" id="ARBA00022723"/>
    </source>
</evidence>
<reference evidence="7 8" key="1">
    <citation type="submission" date="2022-05" db="EMBL/GenBank/DDBJ databases">
        <title>Flavobacterium sp., isolated from activated sludge.</title>
        <authorList>
            <person name="Ran Q."/>
        </authorList>
    </citation>
    <scope>NUCLEOTIDE SEQUENCE [LARGE SCALE GENOMIC DNA]</scope>
    <source>
        <strain evidence="7 8">HXWNR70</strain>
    </source>
</reference>
<dbReference type="InterPro" id="IPR036922">
    <property type="entry name" value="Rieske_2Fe-2S_sf"/>
</dbReference>
<dbReference type="SUPFAM" id="SSF50022">
    <property type="entry name" value="ISP domain"/>
    <property type="match status" value="1"/>
</dbReference>
<proteinExistence type="predicted"/>
<dbReference type="EMBL" id="JAMLJM010000001">
    <property type="protein sequence ID" value="MCL9808195.1"/>
    <property type="molecule type" value="Genomic_DNA"/>
</dbReference>
<protein>
    <recommendedName>
        <fullName evidence="6">Rieske domain-containing protein</fullName>
    </recommendedName>
</protein>
<comment type="caution">
    <text evidence="7">The sequence shown here is derived from an EMBL/GenBank/DDBJ whole genome shotgun (WGS) entry which is preliminary data.</text>
</comment>
<dbReference type="PROSITE" id="PS51257">
    <property type="entry name" value="PROKAR_LIPOPROTEIN"/>
    <property type="match status" value="1"/>
</dbReference>
<evidence type="ECO:0000256" key="5">
    <source>
        <dbReference type="SAM" id="SignalP"/>
    </source>
</evidence>
<organism evidence="7 8">
    <name type="scientific">Flavobacterium luminosum</name>
    <dbReference type="NCBI Taxonomy" id="2949086"/>
    <lineage>
        <taxon>Bacteria</taxon>
        <taxon>Pseudomonadati</taxon>
        <taxon>Bacteroidota</taxon>
        <taxon>Flavobacteriia</taxon>
        <taxon>Flavobacteriales</taxon>
        <taxon>Flavobacteriaceae</taxon>
        <taxon>Flavobacterium</taxon>
    </lineage>
</organism>
<keyword evidence="8" id="KW-1185">Reference proteome</keyword>
<dbReference type="PROSITE" id="PS51296">
    <property type="entry name" value="RIESKE"/>
    <property type="match status" value="1"/>
</dbReference>
<dbReference type="Gene3D" id="2.102.10.10">
    <property type="entry name" value="Rieske [2Fe-2S] iron-sulphur domain"/>
    <property type="match status" value="1"/>
</dbReference>
<evidence type="ECO:0000256" key="1">
    <source>
        <dbReference type="ARBA" id="ARBA00022714"/>
    </source>
</evidence>